<dbReference type="PANTHER" id="PTHR28208:SF3">
    <property type="entry name" value="PHOSPHATIDATE PHOSPHATASE APP1"/>
    <property type="match status" value="1"/>
</dbReference>
<protein>
    <submittedName>
        <fullName evidence="3">Phosphatase domain-containing protein</fullName>
    </submittedName>
</protein>
<feature type="region of interest" description="Disordered" evidence="1">
    <location>
        <begin position="320"/>
        <end position="339"/>
    </location>
</feature>
<dbReference type="GO" id="GO:0008195">
    <property type="term" value="F:phosphatidate phosphatase activity"/>
    <property type="evidence" value="ECO:0007669"/>
    <property type="project" value="InterPro"/>
</dbReference>
<dbReference type="RefSeq" id="WP_350346845.1">
    <property type="nucleotide sequence ID" value="NZ_CP158374.1"/>
</dbReference>
<name>A0AAU7W2Z0_9MICO</name>
<proteinExistence type="predicted"/>
<evidence type="ECO:0000256" key="1">
    <source>
        <dbReference type="SAM" id="MobiDB-lite"/>
    </source>
</evidence>
<dbReference type="AlphaFoldDB" id="A0AAU7W2Z0"/>
<dbReference type="InterPro" id="IPR052935">
    <property type="entry name" value="Mg2+_PAP"/>
</dbReference>
<organism evidence="3">
    <name type="scientific">Agromyces sp. G08B096</name>
    <dbReference type="NCBI Taxonomy" id="3156399"/>
    <lineage>
        <taxon>Bacteria</taxon>
        <taxon>Bacillati</taxon>
        <taxon>Actinomycetota</taxon>
        <taxon>Actinomycetes</taxon>
        <taxon>Micrococcales</taxon>
        <taxon>Microbacteriaceae</taxon>
        <taxon>Agromyces</taxon>
    </lineage>
</organism>
<sequence>MPETSPSPVGSRVRTTRHGAARFEDWLHDVRERFARRRGHVPTVVPYTGYGSTEWVRILCRVLLSKPPKPARRGATTRRRRTREQGIRGWRSFTSVPVGDVPVVIEVGGQRIEVLADRGGVVDTKVPVTLDPGWHVATLRAEGSEPVEAPVHVIDPAATFGIISDVDDTVMVTALPRPLVAAWNTFVLDEHARIPTPGMAVLFDRLVRAHPGAPVIYLSTGAWNVAPALTRFLSRNLFPAGPLLLTDWGPTHDRWFRSGRAHKQENLRRLAEEFPAMRWLLIGDDGQHDEDLYARFAEEHPDRVAAVAIRRLSTGEAVLAGGRTKQEEHPGAVPWVSAGDGSTLADRLAEEGIMGGRPAGGAAAADA</sequence>
<reference evidence="3" key="1">
    <citation type="submission" date="2024-05" db="EMBL/GenBank/DDBJ databases">
        <authorList>
            <person name="Yu L."/>
        </authorList>
    </citation>
    <scope>NUCLEOTIDE SEQUENCE</scope>
    <source>
        <strain evidence="3">G08B096</strain>
    </source>
</reference>
<evidence type="ECO:0000313" key="3">
    <source>
        <dbReference type="EMBL" id="XBX80819.1"/>
    </source>
</evidence>
<dbReference type="EMBL" id="CP158374">
    <property type="protein sequence ID" value="XBX80819.1"/>
    <property type="molecule type" value="Genomic_DNA"/>
</dbReference>
<dbReference type="PANTHER" id="PTHR28208">
    <property type="entry name" value="PHOSPHATIDATE PHOSPHATASE APP1"/>
    <property type="match status" value="1"/>
</dbReference>
<evidence type="ECO:0000259" key="2">
    <source>
        <dbReference type="Pfam" id="PF09949"/>
    </source>
</evidence>
<dbReference type="InterPro" id="IPR019236">
    <property type="entry name" value="APP1_cat"/>
</dbReference>
<feature type="domain" description="Phosphatidate phosphatase APP1 catalytic" evidence="2">
    <location>
        <begin position="160"/>
        <end position="311"/>
    </location>
</feature>
<gene>
    <name evidence="3" type="ORF">ABIQ69_09310</name>
</gene>
<accession>A0AAU7W2Z0</accession>
<dbReference type="Pfam" id="PF09949">
    <property type="entry name" value="APP1_cat"/>
    <property type="match status" value="1"/>
</dbReference>